<dbReference type="RefSeq" id="WP_338841550.1">
    <property type="nucleotide sequence ID" value="NZ_CP147988.1"/>
</dbReference>
<evidence type="ECO:0000259" key="2">
    <source>
        <dbReference type="PROSITE" id="PS51352"/>
    </source>
</evidence>
<dbReference type="EMBL" id="CP147988">
    <property type="protein sequence ID" value="WXK51671.1"/>
    <property type="molecule type" value="Genomic_DNA"/>
</dbReference>
<dbReference type="Gene3D" id="3.40.30.10">
    <property type="entry name" value="Glutaredoxin"/>
    <property type="match status" value="1"/>
</dbReference>
<organism evidence="3 4">
    <name type="scientific">Flavobacterium ginsenosidimutans</name>
    <dbReference type="NCBI Taxonomy" id="687844"/>
    <lineage>
        <taxon>Bacteria</taxon>
        <taxon>Pseudomonadati</taxon>
        <taxon>Bacteroidota</taxon>
        <taxon>Flavobacteriia</taxon>
        <taxon>Flavobacteriales</taxon>
        <taxon>Flavobacteriaceae</taxon>
        <taxon>Flavobacterium</taxon>
    </lineage>
</organism>
<proteinExistence type="predicted"/>
<dbReference type="PROSITE" id="PS51352">
    <property type="entry name" value="THIOREDOXIN_2"/>
    <property type="match status" value="1"/>
</dbReference>
<dbReference type="Proteomes" id="UP001447857">
    <property type="component" value="Chromosome"/>
</dbReference>
<evidence type="ECO:0000313" key="3">
    <source>
        <dbReference type="EMBL" id="WXK51671.1"/>
    </source>
</evidence>
<gene>
    <name evidence="3" type="ORF">V6624_08520</name>
</gene>
<dbReference type="InterPro" id="IPR036249">
    <property type="entry name" value="Thioredoxin-like_sf"/>
</dbReference>
<name>A0ABZ2QFP4_9FLAO</name>
<dbReference type="SUPFAM" id="SSF52833">
    <property type="entry name" value="Thioredoxin-like"/>
    <property type="match status" value="1"/>
</dbReference>
<keyword evidence="4" id="KW-1185">Reference proteome</keyword>
<dbReference type="InterPro" id="IPR050553">
    <property type="entry name" value="Thioredoxin_ResA/DsbE_sf"/>
</dbReference>
<feature type="domain" description="Thioredoxin" evidence="2">
    <location>
        <begin position="212"/>
        <end position="350"/>
    </location>
</feature>
<dbReference type="PANTHER" id="PTHR42852:SF13">
    <property type="entry name" value="PROTEIN DIPZ"/>
    <property type="match status" value="1"/>
</dbReference>
<dbReference type="CDD" id="cd02966">
    <property type="entry name" value="TlpA_like_family"/>
    <property type="match status" value="1"/>
</dbReference>
<keyword evidence="1" id="KW-0732">Signal</keyword>
<evidence type="ECO:0000313" key="4">
    <source>
        <dbReference type="Proteomes" id="UP001447857"/>
    </source>
</evidence>
<sequence>MSKKIIILFALCFSLLNYSQTAVKLHGTILTKDNINDTICFVPEAFLDKKYYSNETFKAKIINNEFNLNFRSYYPQMYVLNLNSEKNNGKFRIDCFFIDSSTTKISFDSNYKLSVSNGKTNTEFLKKFLPYIFKNRKENLHFYKFDESLDVRLCNYIEENPDSYVALWFLIGRFNKEGHTELYEKCMKSFSQKMKAQPLWKILNEEFAEISIKENYKFPEILLKNIDLEPEALQVPESEYTLIDFWFSRCRPCLEELPKWIDLYEKYNSKGLNIISISTDKTENVKNYWQKRVVEKKMPWKNYLDENAIFATKEKIVSFPTNYLLNNKGEVIKKNVTPEELEKLLIEAYKIKSYFDNYITQPSVLIKN</sequence>
<dbReference type="Pfam" id="PF13905">
    <property type="entry name" value="Thioredoxin_8"/>
    <property type="match status" value="1"/>
</dbReference>
<feature type="chain" id="PRO_5045977916" evidence="1">
    <location>
        <begin position="20"/>
        <end position="368"/>
    </location>
</feature>
<feature type="signal peptide" evidence="1">
    <location>
        <begin position="1"/>
        <end position="19"/>
    </location>
</feature>
<dbReference type="PANTHER" id="PTHR42852">
    <property type="entry name" value="THIOL:DISULFIDE INTERCHANGE PROTEIN DSBE"/>
    <property type="match status" value="1"/>
</dbReference>
<evidence type="ECO:0000256" key="1">
    <source>
        <dbReference type="SAM" id="SignalP"/>
    </source>
</evidence>
<protein>
    <submittedName>
        <fullName evidence="3">TlpA disulfide reductase family protein</fullName>
    </submittedName>
</protein>
<dbReference type="InterPro" id="IPR012336">
    <property type="entry name" value="Thioredoxin-like_fold"/>
</dbReference>
<reference evidence="3 4" key="1">
    <citation type="submission" date="2024-02" db="EMBL/GenBank/DDBJ databases">
        <title>complete genome of Flavobacterium ginsenosidimutans Str. YTB16.</title>
        <authorList>
            <person name="Wang Q."/>
        </authorList>
    </citation>
    <scope>NUCLEOTIDE SEQUENCE [LARGE SCALE GENOMIC DNA]</scope>
    <source>
        <strain evidence="3 4">YTB16</strain>
    </source>
</reference>
<dbReference type="InterPro" id="IPR013766">
    <property type="entry name" value="Thioredoxin_domain"/>
</dbReference>
<accession>A0ABZ2QFP4</accession>